<proteinExistence type="predicted"/>
<gene>
    <name evidence="4" type="ORF">Tdes44962_MAKER01691</name>
</gene>
<feature type="region of interest" description="Disordered" evidence="2">
    <location>
        <begin position="529"/>
        <end position="578"/>
    </location>
</feature>
<dbReference type="SUPFAM" id="SSF57701">
    <property type="entry name" value="Zn2/Cys6 DNA-binding domain"/>
    <property type="match status" value="1"/>
</dbReference>
<comment type="caution">
    <text evidence="4">The sequence shown here is derived from an EMBL/GenBank/DDBJ whole genome shotgun (WGS) entry which is preliminary data.</text>
</comment>
<reference evidence="4 5" key="2">
    <citation type="journal article" date="2021" name="Curr. Genet.">
        <title>Genetic response to nitrogen starvation in the aggressive Eucalyptus foliar pathogen Teratosphaeria destructans.</title>
        <authorList>
            <person name="Havenga M."/>
            <person name="Wingfield B.D."/>
            <person name="Wingfield M.J."/>
            <person name="Dreyer L.L."/>
            <person name="Roets F."/>
            <person name="Aylward J."/>
        </authorList>
    </citation>
    <scope>NUCLEOTIDE SEQUENCE [LARGE SCALE GENOMIC DNA]</scope>
    <source>
        <strain evidence="4">CMW44962</strain>
    </source>
</reference>
<evidence type="ECO:0000256" key="2">
    <source>
        <dbReference type="SAM" id="MobiDB-lite"/>
    </source>
</evidence>
<sequence>MSCTYRSVLSSEKALGFRYKRGISLQRPVDKLLPPPVLEVEQQVDRIKHRYVKERGLGDRDLDEDKELAAEIENLFHAVGPQLWPDDRTPAVVPWLVDADEDDLDGHYPRNLFYNSAADNELMSTRFHDMVIAKCRRFRANQRIKTRKSGEFSWKQRSNCSHDSEAHCLCHIWDSDGPLSSLETDNGSDDQSIRPPINIERGEGADAPVPRSSNQADSEHEKRDSLIVRLGISGEQQLLLQAEMERAARPEYSDNEIKTGIPAAMPPAIPQSTTMLNSQGTEANQIPGKFLAGTSEDTPKQQRTKPGPTPRACRGCRRSRRGCDRMKPCSRCRERGWECSYSDEMTFSPEVLRSGAMGTAMNEDWDDYMTPDSAQQYNAIDDATSAARADANAPDIHDNPTQSRISFDGTISVSMPQQHPAPTAYMGGDNAVPTSNGPTEDMTPTLPARCTLVTEHVNSSSVTNKRKRSDTAAASRAARARTRSPQQELKVKIECIEISDDDEPLGKIESEVNEGPEVAQSVMPSVNDHASAQATPSLPGPPTPAPSLAHVPQTGSCAPPAPERQAAHSLEDDTEDEADLELELREIRLERRLRKMKAAKRRAEQAITADLKRYYVDKLDLNKDAPYLNAKLRQEIEELLRDIGLGLRPITRDFTTQRWLADAKDEILDGKCPRNLVYPSKGGQKTHKVDILQDDRREAKPPQRETGAER</sequence>
<feature type="compositionally biased region" description="Basic and acidic residues" evidence="2">
    <location>
        <begin position="687"/>
        <end position="710"/>
    </location>
</feature>
<feature type="region of interest" description="Disordered" evidence="2">
    <location>
        <begin position="290"/>
        <end position="317"/>
    </location>
</feature>
<feature type="region of interest" description="Disordered" evidence="2">
    <location>
        <begin position="673"/>
        <end position="710"/>
    </location>
</feature>
<dbReference type="AlphaFoldDB" id="A0A9W7SY43"/>
<accession>A0A9W7SY43</accession>
<dbReference type="GO" id="GO:0008270">
    <property type="term" value="F:zinc ion binding"/>
    <property type="evidence" value="ECO:0007669"/>
    <property type="project" value="InterPro"/>
</dbReference>
<feature type="region of interest" description="Disordered" evidence="2">
    <location>
        <begin position="456"/>
        <end position="486"/>
    </location>
</feature>
<feature type="domain" description="Zn(2)-C6 fungal-type" evidence="3">
    <location>
        <begin position="312"/>
        <end position="341"/>
    </location>
</feature>
<evidence type="ECO:0000313" key="5">
    <source>
        <dbReference type="Proteomes" id="UP001138500"/>
    </source>
</evidence>
<dbReference type="InterPro" id="IPR001138">
    <property type="entry name" value="Zn2Cys6_DnaBD"/>
</dbReference>
<protein>
    <recommendedName>
        <fullName evidence="3">Zn(2)-C6 fungal-type domain-containing protein</fullName>
    </recommendedName>
</protein>
<dbReference type="EMBL" id="RIBY02000557">
    <property type="protein sequence ID" value="KAH9840491.1"/>
    <property type="molecule type" value="Genomic_DNA"/>
</dbReference>
<evidence type="ECO:0000256" key="1">
    <source>
        <dbReference type="ARBA" id="ARBA00023242"/>
    </source>
</evidence>
<organism evidence="4 5">
    <name type="scientific">Teratosphaeria destructans</name>
    <dbReference type="NCBI Taxonomy" id="418781"/>
    <lineage>
        <taxon>Eukaryota</taxon>
        <taxon>Fungi</taxon>
        <taxon>Dikarya</taxon>
        <taxon>Ascomycota</taxon>
        <taxon>Pezizomycotina</taxon>
        <taxon>Dothideomycetes</taxon>
        <taxon>Dothideomycetidae</taxon>
        <taxon>Mycosphaerellales</taxon>
        <taxon>Teratosphaeriaceae</taxon>
        <taxon>Teratosphaeria</taxon>
    </lineage>
</organism>
<dbReference type="SMART" id="SM00066">
    <property type="entry name" value="GAL4"/>
    <property type="match status" value="1"/>
</dbReference>
<dbReference type="Gene3D" id="4.10.240.10">
    <property type="entry name" value="Zn(2)-C6 fungal-type DNA-binding domain"/>
    <property type="match status" value="1"/>
</dbReference>
<dbReference type="Pfam" id="PF00172">
    <property type="entry name" value="Zn_clus"/>
    <property type="match status" value="1"/>
</dbReference>
<dbReference type="InterPro" id="IPR036864">
    <property type="entry name" value="Zn2-C6_fun-type_DNA-bd_sf"/>
</dbReference>
<keyword evidence="5" id="KW-1185">Reference proteome</keyword>
<dbReference type="OrthoDB" id="3819808at2759"/>
<evidence type="ECO:0000313" key="4">
    <source>
        <dbReference type="EMBL" id="KAH9840491.1"/>
    </source>
</evidence>
<reference evidence="4 5" key="1">
    <citation type="journal article" date="2018" name="IMA Fungus">
        <title>IMA Genome-F 10: Nine draft genome sequences of Claviceps purpurea s.lat., including C. arundinis, C. humidiphila, and C. cf. spartinae, pseudomolecules for the pitch canker pathogen Fusarium circinatum, draft genome of Davidsoniella eucalypti, Grosmannia galeiformis, Quambalaria eucalypti, and Teratosphaeria destructans.</title>
        <authorList>
            <person name="Wingfield B.D."/>
            <person name="Liu M."/>
            <person name="Nguyen H.D."/>
            <person name="Lane F.A."/>
            <person name="Morgan S.W."/>
            <person name="De Vos L."/>
            <person name="Wilken P.M."/>
            <person name="Duong T.A."/>
            <person name="Aylward J."/>
            <person name="Coetzee M.P."/>
            <person name="Dadej K."/>
            <person name="De Beer Z.W."/>
            <person name="Findlay W."/>
            <person name="Havenga M."/>
            <person name="Kolarik M."/>
            <person name="Menzies J.G."/>
            <person name="Naidoo K."/>
            <person name="Pochopski O."/>
            <person name="Shoukouhi P."/>
            <person name="Santana Q.C."/>
            <person name="Seifert K.A."/>
            <person name="Soal N."/>
            <person name="Steenkamp E.T."/>
            <person name="Tatham C.T."/>
            <person name="van der Nest M.A."/>
            <person name="Wingfield M.J."/>
        </authorList>
    </citation>
    <scope>NUCLEOTIDE SEQUENCE [LARGE SCALE GENOMIC DNA]</scope>
    <source>
        <strain evidence="4">CMW44962</strain>
    </source>
</reference>
<dbReference type="PROSITE" id="PS50048">
    <property type="entry name" value="ZN2_CY6_FUNGAL_2"/>
    <property type="match status" value="1"/>
</dbReference>
<feature type="region of interest" description="Disordered" evidence="2">
    <location>
        <begin position="181"/>
        <end position="223"/>
    </location>
</feature>
<dbReference type="Proteomes" id="UP001138500">
    <property type="component" value="Unassembled WGS sequence"/>
</dbReference>
<dbReference type="GO" id="GO:0000981">
    <property type="term" value="F:DNA-binding transcription factor activity, RNA polymerase II-specific"/>
    <property type="evidence" value="ECO:0007669"/>
    <property type="project" value="InterPro"/>
</dbReference>
<name>A0A9W7SY43_9PEZI</name>
<dbReference type="PROSITE" id="PS00463">
    <property type="entry name" value="ZN2_CY6_FUNGAL_1"/>
    <property type="match status" value="1"/>
</dbReference>
<keyword evidence="1" id="KW-0539">Nucleus</keyword>
<evidence type="ECO:0000259" key="3">
    <source>
        <dbReference type="PROSITE" id="PS50048"/>
    </source>
</evidence>